<keyword evidence="5" id="KW-1185">Reference proteome</keyword>
<keyword evidence="3" id="KW-0812">Transmembrane</keyword>
<evidence type="ECO:0000256" key="1">
    <source>
        <dbReference type="SAM" id="Coils"/>
    </source>
</evidence>
<dbReference type="GeneID" id="63824229"/>
<feature type="compositionally biased region" description="Basic and acidic residues" evidence="2">
    <location>
        <begin position="363"/>
        <end position="372"/>
    </location>
</feature>
<dbReference type="RefSeq" id="XP_040761848.1">
    <property type="nucleotide sequence ID" value="XM_040907200.1"/>
</dbReference>
<feature type="coiled-coil region" evidence="1">
    <location>
        <begin position="175"/>
        <end position="202"/>
    </location>
</feature>
<name>A0A165D3X3_9APHY</name>
<keyword evidence="1" id="KW-0175">Coiled coil</keyword>
<gene>
    <name evidence="4" type="ORF">LAESUDRAFT_715817</name>
</gene>
<protein>
    <submittedName>
        <fullName evidence="4">Uncharacterized protein</fullName>
    </submittedName>
</protein>
<evidence type="ECO:0000256" key="2">
    <source>
        <dbReference type="SAM" id="MobiDB-lite"/>
    </source>
</evidence>
<proteinExistence type="predicted"/>
<dbReference type="AlphaFoldDB" id="A0A165D3X3"/>
<organism evidence="4 5">
    <name type="scientific">Laetiporus sulphureus 93-53</name>
    <dbReference type="NCBI Taxonomy" id="1314785"/>
    <lineage>
        <taxon>Eukaryota</taxon>
        <taxon>Fungi</taxon>
        <taxon>Dikarya</taxon>
        <taxon>Basidiomycota</taxon>
        <taxon>Agaricomycotina</taxon>
        <taxon>Agaricomycetes</taxon>
        <taxon>Polyporales</taxon>
        <taxon>Laetiporus</taxon>
    </lineage>
</organism>
<sequence>MPSNLPDEAELLERLEDLFLSAVTVHVERSHSGNKVRLYPEEIRVLLSDFLRAIADPEQAELIDALLDEILPIDILQGALYDASFMLHRSLTKWHSLHGPVNHLLVDADTPIFDNAHRSHVSSDDSGQDCDIFIGDAPNLGHHHVVLRRLRDIDATIAYLNATATDIQLSMNEREEDMEANRQETKRRLKRIDNDLRQLSKLNTVTCAVDAISDRVGELESSVRSIRKALKLLQDGNTYHTVCNSGSHTEACIATCISSPLSTGCSIKNPSVGMAGLSDAIHTLRNSAQNARDTSMRNYELFSEELANVEVVGDSRLLFVPQCLQPTPYVPMHDVSVDVTDESIQTSKCNYPSQKPILRKKYDKPQPEDRQHCQNAPVAQRTRNPSRVSPIGAELYGTTPATSSAKTSFIAVTYHSSVIDAFCTIPKRLQMYFVENLYLPGSNYVGSYCTLRLQMSSISTLACACGALQSASMLHIGAFMIGSVTILYIWDVITILRSSMTSVAPEGFHTL</sequence>
<feature type="transmembrane region" description="Helical" evidence="3">
    <location>
        <begin position="472"/>
        <end position="490"/>
    </location>
</feature>
<reference evidence="4 5" key="1">
    <citation type="journal article" date="2016" name="Mol. Biol. Evol.">
        <title>Comparative Genomics of Early-Diverging Mushroom-Forming Fungi Provides Insights into the Origins of Lignocellulose Decay Capabilities.</title>
        <authorList>
            <person name="Nagy L.G."/>
            <person name="Riley R."/>
            <person name="Tritt A."/>
            <person name="Adam C."/>
            <person name="Daum C."/>
            <person name="Floudas D."/>
            <person name="Sun H."/>
            <person name="Yadav J.S."/>
            <person name="Pangilinan J."/>
            <person name="Larsson K.H."/>
            <person name="Matsuura K."/>
            <person name="Barry K."/>
            <person name="Labutti K."/>
            <person name="Kuo R."/>
            <person name="Ohm R.A."/>
            <person name="Bhattacharya S.S."/>
            <person name="Shirouzu T."/>
            <person name="Yoshinaga Y."/>
            <person name="Martin F.M."/>
            <person name="Grigoriev I.V."/>
            <person name="Hibbett D.S."/>
        </authorList>
    </citation>
    <scope>NUCLEOTIDE SEQUENCE [LARGE SCALE GENOMIC DNA]</scope>
    <source>
        <strain evidence="4 5">93-53</strain>
    </source>
</reference>
<evidence type="ECO:0000256" key="3">
    <source>
        <dbReference type="SAM" id="Phobius"/>
    </source>
</evidence>
<feature type="region of interest" description="Disordered" evidence="2">
    <location>
        <begin position="362"/>
        <end position="391"/>
    </location>
</feature>
<keyword evidence="3" id="KW-1133">Transmembrane helix</keyword>
<evidence type="ECO:0000313" key="4">
    <source>
        <dbReference type="EMBL" id="KZT04108.1"/>
    </source>
</evidence>
<dbReference type="EMBL" id="KV427639">
    <property type="protein sequence ID" value="KZT04108.1"/>
    <property type="molecule type" value="Genomic_DNA"/>
</dbReference>
<accession>A0A165D3X3</accession>
<keyword evidence="3" id="KW-0472">Membrane</keyword>
<dbReference type="Proteomes" id="UP000076871">
    <property type="component" value="Unassembled WGS sequence"/>
</dbReference>
<dbReference type="InParanoid" id="A0A165D3X3"/>
<evidence type="ECO:0000313" key="5">
    <source>
        <dbReference type="Proteomes" id="UP000076871"/>
    </source>
</evidence>